<proteinExistence type="predicted"/>
<dbReference type="EMBL" id="LS483250">
    <property type="protein sequence ID" value="SQD78198.1"/>
    <property type="molecule type" value="Genomic_DNA"/>
</dbReference>
<keyword evidence="3" id="KW-1185">Reference proteome</keyword>
<sequence length="60" mass="6561">MLSVDFKTIPFGFKTIAFGVITCGTRVLLIVSSALCVSSEIREDLIAAVITESWFAEYCP</sequence>
<evidence type="ECO:0000256" key="1">
    <source>
        <dbReference type="SAM" id="Phobius"/>
    </source>
</evidence>
<keyword evidence="1" id="KW-0472">Membrane</keyword>
<dbReference type="AlphaFoldDB" id="A0A330LQR6"/>
<organism evidence="2 3">
    <name type="scientific">Moritella yayanosii</name>
    <dbReference type="NCBI Taxonomy" id="69539"/>
    <lineage>
        <taxon>Bacteria</taxon>
        <taxon>Pseudomonadati</taxon>
        <taxon>Pseudomonadota</taxon>
        <taxon>Gammaproteobacteria</taxon>
        <taxon>Alteromonadales</taxon>
        <taxon>Moritellaceae</taxon>
        <taxon>Moritella</taxon>
    </lineage>
</organism>
<gene>
    <name evidence="2" type="ORF">MORIYA_1720</name>
</gene>
<accession>A0A330LQR6</accession>
<keyword evidence="1" id="KW-1133">Transmembrane helix</keyword>
<feature type="transmembrane region" description="Helical" evidence="1">
    <location>
        <begin position="16"/>
        <end position="37"/>
    </location>
</feature>
<evidence type="ECO:0000313" key="2">
    <source>
        <dbReference type="EMBL" id="SQD78198.1"/>
    </source>
</evidence>
<name>A0A330LQR6_9GAMM</name>
<protein>
    <submittedName>
        <fullName evidence="2">Uncharacterized protein</fullName>
    </submittedName>
</protein>
<keyword evidence="1" id="KW-0812">Transmembrane</keyword>
<reference evidence="3" key="1">
    <citation type="submission" date="2018-05" db="EMBL/GenBank/DDBJ databases">
        <authorList>
            <person name="Cea G.-C."/>
            <person name="William W."/>
        </authorList>
    </citation>
    <scope>NUCLEOTIDE SEQUENCE [LARGE SCALE GENOMIC DNA]</scope>
    <source>
        <strain evidence="3">DB21MT 5</strain>
    </source>
</reference>
<dbReference type="Proteomes" id="UP000250163">
    <property type="component" value="Chromosome MORIYA"/>
</dbReference>
<evidence type="ECO:0000313" key="3">
    <source>
        <dbReference type="Proteomes" id="UP000250163"/>
    </source>
</evidence>
<dbReference type="KEGG" id="mya:MORIYA_1720"/>